<dbReference type="Proteomes" id="UP000242886">
    <property type="component" value="Chromosome SDENCHOL"/>
</dbReference>
<dbReference type="Pfam" id="PF20419">
    <property type="entry name" value="DUF6701"/>
    <property type="match status" value="1"/>
</dbReference>
<protein>
    <recommendedName>
        <fullName evidence="1">DUF6701 domain-containing protein</fullName>
    </recommendedName>
</protein>
<sequence>MMRATQIQKTEAEYPAQPAQSTRTGIFSDRLSLMLAILAVPFVLSGCPADVTGGFAEAVEVGGALGSNIYTKVAAQSFTLEVIAGAVKSGNKVLYVDITTGLWPFQITTRYWAQGDSKIDLVDVEGKPANFCGTIGDANQVAGASLAGTSGVAAYGGGNSGRYNWTGGEQSKKQYTFTVPNAVANVRVRMWGKACAGANCAEGTYCSVDSFTIRPANFTVASTPTSAATQVAGATYTMTVTAVNSSGATTTNYKGSNVKPSIDASKLKDWTGGAIPGASFSGSLSDAVNGVATGSNFAYTDFGQLTIPAGSIVDNSFSGKSNDIANNNCIAGSSSNTLSGGKYGCNIANQAAASTPRFVPDHYEVNHVFTPACASGAFTYLGQPFGALTLTVEAKNSAGNNMTRLTAGAPSKPTISVAEKNSGTLLGTYTKDGSSGTVPVTLTTPEWPVDGTTGGRYANLSKATLRPAAEVLYDDFALTTTVTDADSRKIEKCNGSTVVATTSCTSAPTKLRYGLLELSDGLGAAGLPAAIRVRALYWNGTAFVQNTADSCTTIENNGNTIASNLVGSTLTGLLSKNDSTMLTNGVGALMIGSQDDKTGSAPIALKLGSSNNNCISATTSGAGTLNALSDHLGSYSCWGSLSKDPSATVSFGTLRTPYIYRSEKF</sequence>
<evidence type="ECO:0000259" key="1">
    <source>
        <dbReference type="Pfam" id="PF20419"/>
    </source>
</evidence>
<dbReference type="AlphaFoldDB" id="A0A7Z7HQ60"/>
<dbReference type="InterPro" id="IPR046524">
    <property type="entry name" value="DUF6701"/>
</dbReference>
<gene>
    <name evidence="2" type="ORF">SDENCHOL_11051</name>
</gene>
<evidence type="ECO:0000313" key="2">
    <source>
        <dbReference type="EMBL" id="SMB24377.1"/>
    </source>
</evidence>
<name>A0A7Z7HQ60_9PROT</name>
<dbReference type="EMBL" id="LT837803">
    <property type="protein sequence ID" value="SMB24377.1"/>
    <property type="molecule type" value="Genomic_DNA"/>
</dbReference>
<keyword evidence="3" id="KW-1185">Reference proteome</keyword>
<accession>A0A7Z7HQ60</accession>
<organism evidence="2 3">
    <name type="scientific">Sterolibacterium denitrificans</name>
    <dbReference type="NCBI Taxonomy" id="157592"/>
    <lineage>
        <taxon>Bacteria</taxon>
        <taxon>Pseudomonadati</taxon>
        <taxon>Pseudomonadota</taxon>
        <taxon>Betaproteobacteria</taxon>
        <taxon>Nitrosomonadales</taxon>
        <taxon>Sterolibacteriaceae</taxon>
        <taxon>Sterolibacterium</taxon>
    </lineage>
</organism>
<evidence type="ECO:0000313" key="3">
    <source>
        <dbReference type="Proteomes" id="UP000242886"/>
    </source>
</evidence>
<feature type="domain" description="DUF6701" evidence="1">
    <location>
        <begin position="204"/>
        <end position="664"/>
    </location>
</feature>
<reference evidence="2" key="1">
    <citation type="submission" date="2017-03" db="EMBL/GenBank/DDBJ databases">
        <authorList>
            <consortium name="AG Boll"/>
        </authorList>
    </citation>
    <scope>NUCLEOTIDE SEQUENCE [LARGE SCALE GENOMIC DNA]</scope>
    <source>
        <strain evidence="2">Chol</strain>
    </source>
</reference>
<proteinExistence type="predicted"/>
<dbReference type="RefSeq" id="WP_154716280.1">
    <property type="nucleotide sequence ID" value="NZ_LT837803.1"/>
</dbReference>